<name>A0A9N9BCF7_9GLOM</name>
<dbReference type="AlphaFoldDB" id="A0A9N9BCF7"/>
<keyword evidence="3" id="KW-1185">Reference proteome</keyword>
<reference evidence="2" key="1">
    <citation type="submission" date="2021-06" db="EMBL/GenBank/DDBJ databases">
        <authorList>
            <person name="Kallberg Y."/>
            <person name="Tangrot J."/>
            <person name="Rosling A."/>
        </authorList>
    </citation>
    <scope>NUCLEOTIDE SEQUENCE</scope>
    <source>
        <strain evidence="2">MA453B</strain>
    </source>
</reference>
<proteinExistence type="predicted"/>
<evidence type="ECO:0000313" key="3">
    <source>
        <dbReference type="Proteomes" id="UP000789405"/>
    </source>
</evidence>
<evidence type="ECO:0000313" key="2">
    <source>
        <dbReference type="EMBL" id="CAG8563188.1"/>
    </source>
</evidence>
<protein>
    <submittedName>
        <fullName evidence="2">25942_t:CDS:1</fullName>
    </submittedName>
</protein>
<comment type="caution">
    <text evidence="2">The sequence shown here is derived from an EMBL/GenBank/DDBJ whole genome shotgun (WGS) entry which is preliminary data.</text>
</comment>
<keyword evidence="1" id="KW-0175">Coiled coil</keyword>
<dbReference type="Proteomes" id="UP000789405">
    <property type="component" value="Unassembled WGS sequence"/>
</dbReference>
<organism evidence="2 3">
    <name type="scientific">Dentiscutata erythropus</name>
    <dbReference type="NCBI Taxonomy" id="1348616"/>
    <lineage>
        <taxon>Eukaryota</taxon>
        <taxon>Fungi</taxon>
        <taxon>Fungi incertae sedis</taxon>
        <taxon>Mucoromycota</taxon>
        <taxon>Glomeromycotina</taxon>
        <taxon>Glomeromycetes</taxon>
        <taxon>Diversisporales</taxon>
        <taxon>Gigasporaceae</taxon>
        <taxon>Dentiscutata</taxon>
    </lineage>
</organism>
<feature type="coiled-coil region" evidence="1">
    <location>
        <begin position="78"/>
        <end position="124"/>
    </location>
</feature>
<sequence>MCIYAPPNDEIKKTKLLKRLENNFNKAILQNKKALKESLSANAKWKIISKAIKRAAKKILPKKKVQKTLIKELPNHNLQVARKEVRKLNKLCRKCKTNLTKLIKNTNQEKIETKMKKIEEYTEEKV</sequence>
<evidence type="ECO:0000256" key="1">
    <source>
        <dbReference type="SAM" id="Coils"/>
    </source>
</evidence>
<dbReference type="EMBL" id="CAJVPY010002520">
    <property type="protein sequence ID" value="CAG8563188.1"/>
    <property type="molecule type" value="Genomic_DNA"/>
</dbReference>
<accession>A0A9N9BCF7</accession>
<gene>
    <name evidence="2" type="ORF">DERYTH_LOCUS5838</name>
</gene>